<protein>
    <submittedName>
        <fullName evidence="1">Uncharacterized protein</fullName>
    </submittedName>
</protein>
<name>A0AC61MX69_9FIRM</name>
<proteinExistence type="predicted"/>
<evidence type="ECO:0000313" key="2">
    <source>
        <dbReference type="Proteomes" id="UP000595814"/>
    </source>
</evidence>
<organism evidence="1 2">
    <name type="scientific">Miniphocaeibacter halophilus</name>
    <dbReference type="NCBI Taxonomy" id="2931922"/>
    <lineage>
        <taxon>Bacteria</taxon>
        <taxon>Bacillati</taxon>
        <taxon>Bacillota</taxon>
        <taxon>Tissierellia</taxon>
        <taxon>Tissierellales</taxon>
        <taxon>Peptoniphilaceae</taxon>
        <taxon>Miniphocaeibacter</taxon>
    </lineage>
</organism>
<accession>A0AC61MX69</accession>
<keyword evidence="2" id="KW-1185">Reference proteome</keyword>
<sequence length="164" mass="19107">MKKGIKAFIVIIIVLAAVFAFLYFKMGRTWLANSNDVSITYEKIENTVELTFKAKKDGFLISPHPLFIEKGEVRSDESGDIATVYEMKKNFINSILGRNSDENRKLRYEFKDENNLLTPEGKVRQLSEDDVLMLKFKNKTEYIKFKDLYKGDINSNIIEYKDKK</sequence>
<gene>
    <name evidence="1" type="ORF">JFY71_04835</name>
</gene>
<dbReference type="EMBL" id="CP066744">
    <property type="protein sequence ID" value="QQK08864.1"/>
    <property type="molecule type" value="Genomic_DNA"/>
</dbReference>
<reference evidence="1 2" key="1">
    <citation type="journal article" date="2022" name="Int. J. Syst. Evol. Microbiol.">
        <title>Miniphocaeibacter halophilus sp. nov., an ammonium-tolerant acetate-producing bacterium isolated from a biogas system.</title>
        <authorList>
            <person name="Schnurer A."/>
            <person name="Singh A."/>
            <person name="Bi S."/>
            <person name="Qiao W."/>
            <person name="Westerholm M."/>
        </authorList>
    </citation>
    <scope>NUCLEOTIDE SEQUENCE [LARGE SCALE GENOMIC DNA]</scope>
    <source>
        <strain evidence="1 2">AMB_01</strain>
    </source>
</reference>
<dbReference type="Proteomes" id="UP000595814">
    <property type="component" value="Chromosome"/>
</dbReference>
<evidence type="ECO:0000313" key="1">
    <source>
        <dbReference type="EMBL" id="QQK08864.1"/>
    </source>
</evidence>